<feature type="compositionally biased region" description="Low complexity" evidence="1">
    <location>
        <begin position="9"/>
        <end position="20"/>
    </location>
</feature>
<name>W6MCU6_9GAMM</name>
<evidence type="ECO:0000313" key="3">
    <source>
        <dbReference type="Proteomes" id="UP000035760"/>
    </source>
</evidence>
<evidence type="ECO:0000313" key="2">
    <source>
        <dbReference type="EMBL" id="CDI04345.1"/>
    </source>
</evidence>
<organism evidence="2 3">
    <name type="scientific">Candidatus Competibacter denitrificans Run_A_D11</name>
    <dbReference type="NCBI Taxonomy" id="1400863"/>
    <lineage>
        <taxon>Bacteria</taxon>
        <taxon>Pseudomonadati</taxon>
        <taxon>Pseudomonadota</taxon>
        <taxon>Gammaproteobacteria</taxon>
        <taxon>Candidatus Competibacteraceae</taxon>
        <taxon>Candidatus Competibacter</taxon>
    </lineage>
</organism>
<dbReference type="STRING" id="1400863.BN873_950028"/>
<evidence type="ECO:0000256" key="1">
    <source>
        <dbReference type="SAM" id="MobiDB-lite"/>
    </source>
</evidence>
<dbReference type="Proteomes" id="UP000035760">
    <property type="component" value="Unassembled WGS sequence"/>
</dbReference>
<gene>
    <name evidence="2" type="ORF">BN873_950028</name>
</gene>
<sequence length="178" mass="19833">MSEIGISNPSVLGRSGSRRPSLSPFNPFGACLAPEGVWRVPEVGEAAMQQQGELFVWERPAFAAVARPSDPPKRAIRRDAKAEYEGLCQDRAWLASQWEALHVWLLKRQLHILVCPHTAPDEQADILAWMEAPLASGAPPPFSFQACVILYDPRIAPDEFGEAVRAYYQKRLQPRKTG</sequence>
<proteinExistence type="predicted"/>
<dbReference type="RefSeq" id="WP_139031765.1">
    <property type="nucleotide sequence ID" value="NZ_CBTJ020000108.1"/>
</dbReference>
<dbReference type="EMBL" id="CBTJ020000108">
    <property type="protein sequence ID" value="CDI04345.1"/>
    <property type="molecule type" value="Genomic_DNA"/>
</dbReference>
<feature type="region of interest" description="Disordered" evidence="1">
    <location>
        <begin position="1"/>
        <end position="20"/>
    </location>
</feature>
<reference evidence="2" key="2">
    <citation type="submission" date="2014-03" db="EMBL/GenBank/DDBJ databases">
        <title>Candidatus Competibacter-lineage genomes retrieved from metagenomes reveal functional metabolic diversity.</title>
        <authorList>
            <person name="McIlroy S.J."/>
            <person name="Albertsen M."/>
            <person name="Andresen E.K."/>
            <person name="Saunders A.M."/>
            <person name="Kristiansen R."/>
            <person name="Stokholm-Bjerregaard M."/>
            <person name="Nielsen K.L."/>
            <person name="Nielsen P.H."/>
        </authorList>
    </citation>
    <scope>NUCLEOTIDE SEQUENCE</scope>
    <source>
        <strain evidence="2">Run_A_D11</strain>
    </source>
</reference>
<dbReference type="AlphaFoldDB" id="W6MCU6"/>
<protein>
    <submittedName>
        <fullName evidence="2">Uncharacterized protein</fullName>
    </submittedName>
</protein>
<accession>W6MCU6</accession>
<reference evidence="2" key="1">
    <citation type="submission" date="2013-07" db="EMBL/GenBank/DDBJ databases">
        <authorList>
            <person name="McIlroy S."/>
        </authorList>
    </citation>
    <scope>NUCLEOTIDE SEQUENCE [LARGE SCALE GENOMIC DNA]</scope>
    <source>
        <strain evidence="2">Run_A_D11</strain>
    </source>
</reference>
<comment type="caution">
    <text evidence="2">The sequence shown here is derived from an EMBL/GenBank/DDBJ whole genome shotgun (WGS) entry which is preliminary data.</text>
</comment>
<keyword evidence="3" id="KW-1185">Reference proteome</keyword>